<accession>A0ABQ4BS44</accession>
<evidence type="ECO:0000313" key="3">
    <source>
        <dbReference type="Proteomes" id="UP000624709"/>
    </source>
</evidence>
<proteinExistence type="predicted"/>
<evidence type="ECO:0000313" key="2">
    <source>
        <dbReference type="EMBL" id="GIE73486.1"/>
    </source>
</evidence>
<gene>
    <name evidence="2" type="ORF">Apa02nite_095940</name>
</gene>
<feature type="region of interest" description="Disordered" evidence="1">
    <location>
        <begin position="22"/>
        <end position="61"/>
    </location>
</feature>
<organism evidence="2 3">
    <name type="scientific">Actinoplanes palleronii</name>
    <dbReference type="NCBI Taxonomy" id="113570"/>
    <lineage>
        <taxon>Bacteria</taxon>
        <taxon>Bacillati</taxon>
        <taxon>Actinomycetota</taxon>
        <taxon>Actinomycetes</taxon>
        <taxon>Micromonosporales</taxon>
        <taxon>Micromonosporaceae</taxon>
        <taxon>Actinoplanes</taxon>
    </lineage>
</organism>
<name>A0ABQ4BS44_9ACTN</name>
<reference evidence="2 3" key="1">
    <citation type="submission" date="2021-01" db="EMBL/GenBank/DDBJ databases">
        <title>Whole genome shotgun sequence of Actinoplanes palleronii NBRC 14916.</title>
        <authorList>
            <person name="Komaki H."/>
            <person name="Tamura T."/>
        </authorList>
    </citation>
    <scope>NUCLEOTIDE SEQUENCE [LARGE SCALE GENOMIC DNA]</scope>
    <source>
        <strain evidence="2 3">NBRC 14916</strain>
    </source>
</reference>
<dbReference type="Proteomes" id="UP000624709">
    <property type="component" value="Unassembled WGS sequence"/>
</dbReference>
<protein>
    <submittedName>
        <fullName evidence="2">Uncharacterized protein</fullName>
    </submittedName>
</protein>
<comment type="caution">
    <text evidence="2">The sequence shown here is derived from an EMBL/GenBank/DDBJ whole genome shotgun (WGS) entry which is preliminary data.</text>
</comment>
<evidence type="ECO:0000256" key="1">
    <source>
        <dbReference type="SAM" id="MobiDB-lite"/>
    </source>
</evidence>
<keyword evidence="3" id="KW-1185">Reference proteome</keyword>
<sequence length="161" mass="17001">MVIATVMLTIIGMTGGYLLSERRGPGPADAASSPTPDDSSSSAPALLPTDGLCPQRTQDLGPSQGAVGELGRVLEVATRSKTVIWICQDNIGQLFYHANKGGETAPWKEGITALFIKNVQYLPDGSFEGVASDGSRFNLTPERLLITKLDGSLVEQKARVG</sequence>
<feature type="compositionally biased region" description="Low complexity" evidence="1">
    <location>
        <begin position="25"/>
        <end position="50"/>
    </location>
</feature>
<dbReference type="EMBL" id="BOMS01000174">
    <property type="protein sequence ID" value="GIE73486.1"/>
    <property type="molecule type" value="Genomic_DNA"/>
</dbReference>